<evidence type="ECO:0000313" key="1">
    <source>
        <dbReference type="EMBL" id="RUR74923.1"/>
    </source>
</evidence>
<reference evidence="1 2" key="1">
    <citation type="journal article" date="2019" name="Genome Biol. Evol.">
        <title>Day and night: Metabolic profiles and evolutionary relationships of six axenic non-marine cyanobacteria.</title>
        <authorList>
            <person name="Will S.E."/>
            <person name="Henke P."/>
            <person name="Boedeker C."/>
            <person name="Huang S."/>
            <person name="Brinkmann H."/>
            <person name="Rohde M."/>
            <person name="Jarek M."/>
            <person name="Friedl T."/>
            <person name="Seufert S."/>
            <person name="Schumacher M."/>
            <person name="Overmann J."/>
            <person name="Neumann-Schaal M."/>
            <person name="Petersen J."/>
        </authorList>
    </citation>
    <scope>NUCLEOTIDE SEQUENCE [LARGE SCALE GENOMIC DNA]</scope>
    <source>
        <strain evidence="1 2">PCC 6912</strain>
    </source>
</reference>
<protein>
    <submittedName>
        <fullName evidence="1">Uncharacterized protein</fullName>
    </submittedName>
</protein>
<dbReference type="EMBL" id="RSCJ01000027">
    <property type="protein sequence ID" value="RUR74923.1"/>
    <property type="molecule type" value="Genomic_DNA"/>
</dbReference>
<comment type="caution">
    <text evidence="1">The sequence shown here is derived from an EMBL/GenBank/DDBJ whole genome shotgun (WGS) entry which is preliminary data.</text>
</comment>
<keyword evidence="2" id="KW-1185">Reference proteome</keyword>
<dbReference type="RefSeq" id="WP_016879449.1">
    <property type="nucleotide sequence ID" value="NZ_AJLN01000060.1"/>
</dbReference>
<gene>
    <name evidence="1" type="ORF">PCC6912_51010</name>
</gene>
<organism evidence="1 2">
    <name type="scientific">Chlorogloeopsis fritschii PCC 6912</name>
    <dbReference type="NCBI Taxonomy" id="211165"/>
    <lineage>
        <taxon>Bacteria</taxon>
        <taxon>Bacillati</taxon>
        <taxon>Cyanobacteriota</taxon>
        <taxon>Cyanophyceae</taxon>
        <taxon>Nostocales</taxon>
        <taxon>Chlorogloeopsidaceae</taxon>
        <taxon>Chlorogloeopsis</taxon>
    </lineage>
</organism>
<sequence>MVSQQEYDAVRRNLDRTRALKNECQRELAIWKRLAVSGISITEEYGDRLIKKINQYAGSTDFDDLSLPAQLMCAIAWSNYPSDAFTDLVDEIEKFSPDLAKIISDCGVNFRVLGKGDKCKASGWEIPHVLYIDTEEWYEDIPKSDRLWDEDDDLREQIDDAINQYANDLVDEIKDALQEDFDLSLQELYQLLR</sequence>
<accession>A0A433N1N4</accession>
<name>A0A433N1N4_CHLFR</name>
<dbReference type="AlphaFoldDB" id="A0A433N1N4"/>
<evidence type="ECO:0000313" key="2">
    <source>
        <dbReference type="Proteomes" id="UP000268857"/>
    </source>
</evidence>
<dbReference type="Proteomes" id="UP000268857">
    <property type="component" value="Unassembled WGS sequence"/>
</dbReference>
<proteinExistence type="predicted"/>